<organism evidence="1 2">
    <name type="scientific">Cichorium intybus</name>
    <name type="common">Chicory</name>
    <dbReference type="NCBI Taxonomy" id="13427"/>
    <lineage>
        <taxon>Eukaryota</taxon>
        <taxon>Viridiplantae</taxon>
        <taxon>Streptophyta</taxon>
        <taxon>Embryophyta</taxon>
        <taxon>Tracheophyta</taxon>
        <taxon>Spermatophyta</taxon>
        <taxon>Magnoliopsida</taxon>
        <taxon>eudicotyledons</taxon>
        <taxon>Gunneridae</taxon>
        <taxon>Pentapetalae</taxon>
        <taxon>asterids</taxon>
        <taxon>campanulids</taxon>
        <taxon>Asterales</taxon>
        <taxon>Asteraceae</taxon>
        <taxon>Cichorioideae</taxon>
        <taxon>Cichorieae</taxon>
        <taxon>Cichoriinae</taxon>
        <taxon>Cichorium</taxon>
    </lineage>
</organism>
<keyword evidence="2" id="KW-1185">Reference proteome</keyword>
<dbReference type="Proteomes" id="UP001055811">
    <property type="component" value="Linkage Group LG04"/>
</dbReference>
<proteinExistence type="predicted"/>
<dbReference type="EMBL" id="CM042012">
    <property type="protein sequence ID" value="KAI3750937.1"/>
    <property type="molecule type" value="Genomic_DNA"/>
</dbReference>
<reference evidence="2" key="1">
    <citation type="journal article" date="2022" name="Mol. Ecol. Resour.">
        <title>The genomes of chicory, endive, great burdock and yacon provide insights into Asteraceae palaeo-polyploidization history and plant inulin production.</title>
        <authorList>
            <person name="Fan W."/>
            <person name="Wang S."/>
            <person name="Wang H."/>
            <person name="Wang A."/>
            <person name="Jiang F."/>
            <person name="Liu H."/>
            <person name="Zhao H."/>
            <person name="Xu D."/>
            <person name="Zhang Y."/>
        </authorList>
    </citation>
    <scope>NUCLEOTIDE SEQUENCE [LARGE SCALE GENOMIC DNA]</scope>
    <source>
        <strain evidence="2">cv. Punajuju</strain>
    </source>
</reference>
<gene>
    <name evidence="1" type="ORF">L2E82_21863</name>
</gene>
<accession>A0ACB9DWK0</accession>
<comment type="caution">
    <text evidence="1">The sequence shown here is derived from an EMBL/GenBank/DDBJ whole genome shotgun (WGS) entry which is preliminary data.</text>
</comment>
<evidence type="ECO:0000313" key="1">
    <source>
        <dbReference type="EMBL" id="KAI3750937.1"/>
    </source>
</evidence>
<protein>
    <submittedName>
        <fullName evidence="1">Uncharacterized protein</fullName>
    </submittedName>
</protein>
<name>A0ACB9DWK0_CICIN</name>
<sequence>MGRDLHSFKVELHILVGAKIKHNLIFCQRTKVIKGKAKKWRISREDEINGVARGPITIPPSLILPCTTTTIKIMLYSSYTYYQCQSFSFSLSAGLVGAVNTKICSN</sequence>
<evidence type="ECO:0000313" key="2">
    <source>
        <dbReference type="Proteomes" id="UP001055811"/>
    </source>
</evidence>
<reference evidence="1 2" key="2">
    <citation type="journal article" date="2022" name="Mol. Ecol. Resour.">
        <title>The genomes of chicory, endive, great burdock and yacon provide insights into Asteraceae paleo-polyploidization history and plant inulin production.</title>
        <authorList>
            <person name="Fan W."/>
            <person name="Wang S."/>
            <person name="Wang H."/>
            <person name="Wang A."/>
            <person name="Jiang F."/>
            <person name="Liu H."/>
            <person name="Zhao H."/>
            <person name="Xu D."/>
            <person name="Zhang Y."/>
        </authorList>
    </citation>
    <scope>NUCLEOTIDE SEQUENCE [LARGE SCALE GENOMIC DNA]</scope>
    <source>
        <strain evidence="2">cv. Punajuju</strain>
        <tissue evidence="1">Leaves</tissue>
    </source>
</reference>